<gene>
    <name evidence="1" type="ORF">CCAN11_2110001</name>
</gene>
<protein>
    <submittedName>
        <fullName evidence="1">Uncharacterized protein</fullName>
    </submittedName>
</protein>
<organism evidence="1 2">
    <name type="scientific">Capnocytophaga canimorsus</name>
    <dbReference type="NCBI Taxonomy" id="28188"/>
    <lineage>
        <taxon>Bacteria</taxon>
        <taxon>Pseudomonadati</taxon>
        <taxon>Bacteroidota</taxon>
        <taxon>Flavobacteriia</taxon>
        <taxon>Flavobacteriales</taxon>
        <taxon>Flavobacteriaceae</taxon>
        <taxon>Capnocytophaga</taxon>
    </lineage>
</organism>
<name>A0A0B7IEQ8_9FLAO</name>
<proteinExistence type="predicted"/>
<evidence type="ECO:0000313" key="1">
    <source>
        <dbReference type="EMBL" id="CEN50205.1"/>
    </source>
</evidence>
<reference evidence="2" key="1">
    <citation type="submission" date="2015-01" db="EMBL/GenBank/DDBJ databases">
        <authorList>
            <person name="MANFREDI Pablo"/>
        </authorList>
    </citation>
    <scope>NUCLEOTIDE SEQUENCE [LARGE SCALE GENOMIC DNA]</scope>
    <source>
        <strain evidence="2">Cc11</strain>
    </source>
</reference>
<dbReference type="Proteomes" id="UP000039370">
    <property type="component" value="Unassembled WGS sequence"/>
</dbReference>
<dbReference type="EMBL" id="CDOK01000126">
    <property type="protein sequence ID" value="CEN50205.1"/>
    <property type="molecule type" value="Genomic_DNA"/>
</dbReference>
<accession>A0A0B7IEQ8</accession>
<sequence>MAGCSERLLHWRNWLYAENFLIGLKKKAFQKRKKFPNQMEVSALKGIKTLRDFDEIYTSKGTRILKMLTIITLNVVHYLYLNRLVPQRY</sequence>
<evidence type="ECO:0000313" key="2">
    <source>
        <dbReference type="Proteomes" id="UP000039370"/>
    </source>
</evidence>
<dbReference type="AlphaFoldDB" id="A0A0B7IEQ8"/>